<feature type="compositionally biased region" description="Low complexity" evidence="1">
    <location>
        <begin position="28"/>
        <end position="75"/>
    </location>
</feature>
<evidence type="ECO:0000313" key="2">
    <source>
        <dbReference type="EMBL" id="KAG2539126.1"/>
    </source>
</evidence>
<comment type="caution">
    <text evidence="2">The sequence shown here is derived from an EMBL/GenBank/DDBJ whole genome shotgun (WGS) entry which is preliminary data.</text>
</comment>
<protein>
    <submittedName>
        <fullName evidence="2">Uncharacterized protein</fullName>
    </submittedName>
</protein>
<dbReference type="EMBL" id="CM029054">
    <property type="protein sequence ID" value="KAG2539126.1"/>
    <property type="molecule type" value="Genomic_DNA"/>
</dbReference>
<gene>
    <name evidence="2" type="ORF">PVAP13_9NG374342</name>
</gene>
<feature type="region of interest" description="Disordered" evidence="1">
    <location>
        <begin position="1"/>
        <end position="164"/>
    </location>
</feature>
<feature type="compositionally biased region" description="Basic and acidic residues" evidence="1">
    <location>
        <begin position="104"/>
        <end position="113"/>
    </location>
</feature>
<dbReference type="AlphaFoldDB" id="A0A8T0MWI5"/>
<organism evidence="2 3">
    <name type="scientific">Panicum virgatum</name>
    <name type="common">Blackwell switchgrass</name>
    <dbReference type="NCBI Taxonomy" id="38727"/>
    <lineage>
        <taxon>Eukaryota</taxon>
        <taxon>Viridiplantae</taxon>
        <taxon>Streptophyta</taxon>
        <taxon>Embryophyta</taxon>
        <taxon>Tracheophyta</taxon>
        <taxon>Spermatophyta</taxon>
        <taxon>Magnoliopsida</taxon>
        <taxon>Liliopsida</taxon>
        <taxon>Poales</taxon>
        <taxon>Poaceae</taxon>
        <taxon>PACMAD clade</taxon>
        <taxon>Panicoideae</taxon>
        <taxon>Panicodae</taxon>
        <taxon>Paniceae</taxon>
        <taxon>Panicinae</taxon>
        <taxon>Panicum</taxon>
        <taxon>Panicum sect. Hiantes</taxon>
    </lineage>
</organism>
<accession>A0A8T0MWI5</accession>
<proteinExistence type="predicted"/>
<reference evidence="2" key="1">
    <citation type="submission" date="2020-05" db="EMBL/GenBank/DDBJ databases">
        <title>WGS assembly of Panicum virgatum.</title>
        <authorList>
            <person name="Lovell J.T."/>
            <person name="Jenkins J."/>
            <person name="Shu S."/>
            <person name="Juenger T.E."/>
            <person name="Schmutz J."/>
        </authorList>
    </citation>
    <scope>NUCLEOTIDE SEQUENCE</scope>
    <source>
        <strain evidence="2">AP13</strain>
    </source>
</reference>
<dbReference type="Proteomes" id="UP000823388">
    <property type="component" value="Chromosome 9N"/>
</dbReference>
<keyword evidence="3" id="KW-1185">Reference proteome</keyword>
<evidence type="ECO:0000256" key="1">
    <source>
        <dbReference type="SAM" id="MobiDB-lite"/>
    </source>
</evidence>
<name>A0A8T0MWI5_PANVG</name>
<evidence type="ECO:0000313" key="3">
    <source>
        <dbReference type="Proteomes" id="UP000823388"/>
    </source>
</evidence>
<sequence length="164" mass="17392">MGVRVLTTAILTAQQPRLGRPRRGGPGRASSLRPSSPRSGPASAVLSAEALAAHPRAGPSSSPRRPWSRSAGARSCCRASHALPRLCRQATRALPPEPPRVAGRGRENEERGATPRLPGFAQQQLVCPLAWHDAPHGRTAPHRTSAAPRRKGEEETSFSSPSVS</sequence>